<gene>
    <name evidence="5" type="primary">xseA</name>
    <name evidence="10" type="ORF">AUK18_00690</name>
</gene>
<comment type="function">
    <text evidence="5">Bidirectionally degrades single-stranded DNA into large acid-insoluble oligonucleotides, which are then degraded further into small acid-soluble oligonucleotides.</text>
</comment>
<sequence length="398" mass="44046">MPQPVFSVSEFNEMINRHLNLLGEVIVEGEISSIKISNNQVVFITIKDETSSVDLFGIVYQLFNLTALEPGMMVKVHGTPRLYPKNGRFSLAVNQIVPSGAGALGIAYERLKKQLEKEGLFAEAKKRKLPMFPQTVGLITAKGSEAYRDFIKISAEITGGLKIFFYPVNVQGDNAVNSIKNALVYFNLKHQTDVLVLTRGGGSLEDLAAFNDEAIIRAVHSSKIPTICAIGHEGDVSLAELAADLRASTPSNAAQLLVRNSQEVIREINESVNKIENKINQTINLKEADIKNSITTILNQVEGKATNLLIQITGSQKELIRNIGFLINRQKDNLDHLKDKLKALDYKSIFKRGFSIAKNQSDQIIKSISQVNLKDQVEIILLDGNLDTRVILKKKGRL</sequence>
<protein>
    <recommendedName>
        <fullName evidence="5">Exodeoxyribonuclease 7 large subunit</fullName>
        <ecNumber evidence="5">3.1.11.6</ecNumber>
    </recommendedName>
    <alternativeName>
        <fullName evidence="5">Exodeoxyribonuclease VII large subunit</fullName>
        <shortName evidence="5">Exonuclease VII large subunit</shortName>
    </alternativeName>
</protein>
<dbReference type="EMBL" id="MNXQ01000014">
    <property type="protein sequence ID" value="OIP04115.1"/>
    <property type="molecule type" value="Genomic_DNA"/>
</dbReference>
<evidence type="ECO:0000256" key="6">
    <source>
        <dbReference type="RuleBase" id="RU004355"/>
    </source>
</evidence>
<dbReference type="Pfam" id="PF13742">
    <property type="entry name" value="tRNA_anti_2"/>
    <property type="match status" value="1"/>
</dbReference>
<dbReference type="Pfam" id="PF02601">
    <property type="entry name" value="Exonuc_VII_L"/>
    <property type="match status" value="2"/>
</dbReference>
<keyword evidence="2 5" id="KW-0540">Nuclease</keyword>
<keyword evidence="4 5" id="KW-0269">Exonuclease</keyword>
<feature type="domain" description="Exonuclease VII large subunit C-terminal" evidence="8">
    <location>
        <begin position="312"/>
        <end position="388"/>
    </location>
</feature>
<dbReference type="InterPro" id="IPR025824">
    <property type="entry name" value="OB-fold_nuc-bd_dom"/>
</dbReference>
<dbReference type="Proteomes" id="UP000183605">
    <property type="component" value="Unassembled WGS sequence"/>
</dbReference>
<name>A0A1J5AZ48_9BACT</name>
<dbReference type="HAMAP" id="MF_00378">
    <property type="entry name" value="Exonuc_7_L"/>
    <property type="match status" value="1"/>
</dbReference>
<feature type="domain" description="OB-fold nucleic acid binding" evidence="9">
    <location>
        <begin position="6"/>
        <end position="96"/>
    </location>
</feature>
<evidence type="ECO:0000256" key="4">
    <source>
        <dbReference type="ARBA" id="ARBA00022839"/>
    </source>
</evidence>
<dbReference type="InterPro" id="IPR003753">
    <property type="entry name" value="Exonuc_VII_L"/>
</dbReference>
<accession>A0A1J5AZ48</accession>
<dbReference type="EC" id="3.1.11.6" evidence="5"/>
<evidence type="ECO:0000256" key="7">
    <source>
        <dbReference type="SAM" id="Coils"/>
    </source>
</evidence>
<evidence type="ECO:0000256" key="5">
    <source>
        <dbReference type="HAMAP-Rule" id="MF_00378"/>
    </source>
</evidence>
<dbReference type="AlphaFoldDB" id="A0A1J5AZ48"/>
<evidence type="ECO:0000256" key="2">
    <source>
        <dbReference type="ARBA" id="ARBA00022722"/>
    </source>
</evidence>
<evidence type="ECO:0000259" key="8">
    <source>
        <dbReference type="Pfam" id="PF02601"/>
    </source>
</evidence>
<reference evidence="10 11" key="1">
    <citation type="journal article" date="2016" name="Environ. Microbiol.">
        <title>Genomic resolution of a cold subsurface aquifer community provides metabolic insights for novel microbes adapted to high CO concentrations.</title>
        <authorList>
            <person name="Probst A.J."/>
            <person name="Castelle C.J."/>
            <person name="Singh A."/>
            <person name="Brown C.T."/>
            <person name="Anantharaman K."/>
            <person name="Sharon I."/>
            <person name="Hug L.A."/>
            <person name="Burstein D."/>
            <person name="Emerson J.B."/>
            <person name="Thomas B.C."/>
            <person name="Banfield J.F."/>
        </authorList>
    </citation>
    <scope>NUCLEOTIDE SEQUENCE [LARGE SCALE GENOMIC DNA]</scope>
    <source>
        <strain evidence="10">CG2_30_44_31</strain>
    </source>
</reference>
<dbReference type="GO" id="GO:0006308">
    <property type="term" value="P:DNA catabolic process"/>
    <property type="evidence" value="ECO:0007669"/>
    <property type="project" value="UniProtKB-UniRule"/>
</dbReference>
<keyword evidence="7" id="KW-0175">Coiled coil</keyword>
<feature type="domain" description="Exonuclease VII large subunit C-terminal" evidence="8">
    <location>
        <begin position="120"/>
        <end position="295"/>
    </location>
</feature>
<comment type="subcellular location">
    <subcellularLocation>
        <location evidence="5 6">Cytoplasm</location>
    </subcellularLocation>
</comment>
<evidence type="ECO:0000256" key="1">
    <source>
        <dbReference type="ARBA" id="ARBA00022490"/>
    </source>
</evidence>
<organism evidence="10 11">
    <name type="scientific">Candidatus Beckwithbacteria bacterium CG2_30_44_31</name>
    <dbReference type="NCBI Taxonomy" id="1805035"/>
    <lineage>
        <taxon>Bacteria</taxon>
        <taxon>Candidatus Beckwithiibacteriota</taxon>
    </lineage>
</organism>
<feature type="coiled-coil region" evidence="7">
    <location>
        <begin position="258"/>
        <end position="285"/>
    </location>
</feature>
<keyword evidence="3 5" id="KW-0378">Hydrolase</keyword>
<evidence type="ECO:0000256" key="3">
    <source>
        <dbReference type="ARBA" id="ARBA00022801"/>
    </source>
</evidence>
<dbReference type="GO" id="GO:0003676">
    <property type="term" value="F:nucleic acid binding"/>
    <property type="evidence" value="ECO:0007669"/>
    <property type="project" value="InterPro"/>
</dbReference>
<comment type="catalytic activity">
    <reaction evidence="5 6">
        <text>Exonucleolytic cleavage in either 5'- to 3'- or 3'- to 5'-direction to yield nucleoside 5'-phosphates.</text>
        <dbReference type="EC" id="3.1.11.6"/>
    </reaction>
</comment>
<comment type="caution">
    <text evidence="10">The sequence shown here is derived from an EMBL/GenBank/DDBJ whole genome shotgun (WGS) entry which is preliminary data.</text>
</comment>
<comment type="similarity">
    <text evidence="5 6">Belongs to the XseA family.</text>
</comment>
<dbReference type="PANTHER" id="PTHR30008">
    <property type="entry name" value="EXODEOXYRIBONUCLEASE 7 LARGE SUBUNIT"/>
    <property type="match status" value="1"/>
</dbReference>
<evidence type="ECO:0000259" key="9">
    <source>
        <dbReference type="Pfam" id="PF13742"/>
    </source>
</evidence>
<keyword evidence="1 5" id="KW-0963">Cytoplasm</keyword>
<dbReference type="NCBIfam" id="TIGR00237">
    <property type="entry name" value="xseA"/>
    <property type="match status" value="1"/>
</dbReference>
<comment type="subunit">
    <text evidence="5">Heterooligomer composed of large and small subunits.</text>
</comment>
<dbReference type="GO" id="GO:0005737">
    <property type="term" value="C:cytoplasm"/>
    <property type="evidence" value="ECO:0007669"/>
    <property type="project" value="UniProtKB-SubCell"/>
</dbReference>
<dbReference type="GO" id="GO:0008855">
    <property type="term" value="F:exodeoxyribonuclease VII activity"/>
    <property type="evidence" value="ECO:0007669"/>
    <property type="project" value="UniProtKB-UniRule"/>
</dbReference>
<dbReference type="PANTHER" id="PTHR30008:SF0">
    <property type="entry name" value="EXODEOXYRIBONUCLEASE 7 LARGE SUBUNIT"/>
    <property type="match status" value="1"/>
</dbReference>
<evidence type="ECO:0000313" key="10">
    <source>
        <dbReference type="EMBL" id="OIP04115.1"/>
    </source>
</evidence>
<dbReference type="GO" id="GO:0009318">
    <property type="term" value="C:exodeoxyribonuclease VII complex"/>
    <property type="evidence" value="ECO:0007669"/>
    <property type="project" value="UniProtKB-UniRule"/>
</dbReference>
<evidence type="ECO:0000313" key="11">
    <source>
        <dbReference type="Proteomes" id="UP000183605"/>
    </source>
</evidence>
<dbReference type="InterPro" id="IPR020579">
    <property type="entry name" value="Exonuc_VII_lsu_C"/>
</dbReference>
<proteinExistence type="inferred from homology"/>
<dbReference type="CDD" id="cd04489">
    <property type="entry name" value="ExoVII_LU_OBF"/>
    <property type="match status" value="1"/>
</dbReference>